<protein>
    <submittedName>
        <fullName evidence="2">Uncharacterized protein</fullName>
    </submittedName>
</protein>
<evidence type="ECO:0000256" key="1">
    <source>
        <dbReference type="SAM" id="SignalP"/>
    </source>
</evidence>
<evidence type="ECO:0000313" key="2">
    <source>
        <dbReference type="EMBL" id="CAE6731844.1"/>
    </source>
</evidence>
<dbReference type="EMBL" id="CAJNBL010000040">
    <property type="protein sequence ID" value="CAE6731844.1"/>
    <property type="molecule type" value="Genomic_DNA"/>
</dbReference>
<comment type="caution">
    <text evidence="2">The sequence shown here is derived from an EMBL/GenBank/DDBJ whole genome shotgun (WGS) entry which is preliminary data.</text>
</comment>
<keyword evidence="1" id="KW-0732">Signal</keyword>
<organism evidence="2 3">
    <name type="scientific">Candidatus Nitrotoga fabula</name>
    <dbReference type="NCBI Taxonomy" id="2182327"/>
    <lineage>
        <taxon>Bacteria</taxon>
        <taxon>Pseudomonadati</taxon>
        <taxon>Pseudomonadota</taxon>
        <taxon>Betaproteobacteria</taxon>
        <taxon>Nitrosomonadales</taxon>
        <taxon>Gallionellaceae</taxon>
        <taxon>Candidatus Nitrotoga</taxon>
    </lineage>
</organism>
<accession>A0A916BF74</accession>
<feature type="chain" id="PRO_5037502549" evidence="1">
    <location>
        <begin position="21"/>
        <end position="139"/>
    </location>
</feature>
<keyword evidence="3" id="KW-1185">Reference proteome</keyword>
<name>A0A916BF74_9PROT</name>
<proteinExistence type="predicted"/>
<evidence type="ECO:0000313" key="3">
    <source>
        <dbReference type="Proteomes" id="UP000675882"/>
    </source>
</evidence>
<reference evidence="2" key="1">
    <citation type="submission" date="2021-02" db="EMBL/GenBank/DDBJ databases">
        <authorList>
            <person name="Han P."/>
        </authorList>
    </citation>
    <scope>NUCLEOTIDE SEQUENCE</scope>
    <source>
        <strain evidence="2">Candidatus Nitrotoga sp. ZN8</strain>
    </source>
</reference>
<dbReference type="RefSeq" id="WP_213036550.1">
    <property type="nucleotide sequence ID" value="NZ_CAJNBL010000040.1"/>
</dbReference>
<gene>
    <name evidence="2" type="ORF">NTGZN8_50082</name>
</gene>
<dbReference type="AlphaFoldDB" id="A0A916BF74"/>
<feature type="signal peptide" evidence="1">
    <location>
        <begin position="1"/>
        <end position="20"/>
    </location>
</feature>
<dbReference type="Proteomes" id="UP000675882">
    <property type="component" value="Unassembled WGS sequence"/>
</dbReference>
<sequence length="139" mass="15672">MINILNVLLLTIFLNPTAEAASPNMLEYSKEGVIPSEVEYRPKMVKSDKPDQRPEEKIFWQKNKNKLIYVGSTPGVYRICREAGLVSQDDILIYADKVLVSRLAATDGIRNCIDVGGKKIEIQRKNAVGVYNGETFQRL</sequence>